<proteinExistence type="inferred from homology"/>
<feature type="compositionally biased region" description="Low complexity" evidence="7">
    <location>
        <begin position="8"/>
        <end position="27"/>
    </location>
</feature>
<reference evidence="8 9" key="1">
    <citation type="submission" date="2023-03" db="EMBL/GenBank/DDBJ databases">
        <title>Fodinicurvata sp. CAU 1616 isolated from sea sendiment.</title>
        <authorList>
            <person name="Kim W."/>
        </authorList>
    </citation>
    <scope>NUCLEOTIDE SEQUENCE [LARGE SCALE GENOMIC DNA]</scope>
    <source>
        <strain evidence="8 9">CAU 1616</strain>
    </source>
</reference>
<keyword evidence="3 6" id="KW-0653">Protein transport</keyword>
<dbReference type="Gene3D" id="3.10.420.10">
    <property type="entry name" value="SecB-like"/>
    <property type="match status" value="1"/>
</dbReference>
<comment type="subunit">
    <text evidence="6">Homotetramer, a dimer of dimers. One homotetramer interacts with 1 SecA dimer.</text>
</comment>
<evidence type="ECO:0000256" key="5">
    <source>
        <dbReference type="ARBA" id="ARBA00023186"/>
    </source>
</evidence>
<keyword evidence="6" id="KW-0963">Cytoplasm</keyword>
<evidence type="ECO:0000256" key="6">
    <source>
        <dbReference type="HAMAP-Rule" id="MF_00821"/>
    </source>
</evidence>
<name>A0ABT5YKW6_9PROT</name>
<organism evidence="8 9">
    <name type="scientific">Aquibaculum arenosum</name>
    <dbReference type="NCBI Taxonomy" id="3032591"/>
    <lineage>
        <taxon>Bacteria</taxon>
        <taxon>Pseudomonadati</taxon>
        <taxon>Pseudomonadota</taxon>
        <taxon>Alphaproteobacteria</taxon>
        <taxon>Rhodospirillales</taxon>
        <taxon>Rhodovibrionaceae</taxon>
        <taxon>Aquibaculum</taxon>
    </lineage>
</organism>
<evidence type="ECO:0000256" key="7">
    <source>
        <dbReference type="SAM" id="MobiDB-lite"/>
    </source>
</evidence>
<dbReference type="EMBL" id="JARHUD010000003">
    <property type="protein sequence ID" value="MDF2095517.1"/>
    <property type="molecule type" value="Genomic_DNA"/>
</dbReference>
<dbReference type="PANTHER" id="PTHR36918:SF1">
    <property type="entry name" value="PROTEIN-EXPORT PROTEIN SECB"/>
    <property type="match status" value="1"/>
</dbReference>
<dbReference type="HAMAP" id="MF_00821">
    <property type="entry name" value="SecB"/>
    <property type="match status" value="1"/>
</dbReference>
<evidence type="ECO:0000256" key="2">
    <source>
        <dbReference type="ARBA" id="ARBA00022448"/>
    </source>
</evidence>
<comment type="subcellular location">
    <subcellularLocation>
        <location evidence="6">Cytoplasm</location>
    </subcellularLocation>
</comment>
<dbReference type="InterPro" id="IPR035958">
    <property type="entry name" value="SecB-like_sf"/>
</dbReference>
<dbReference type="PRINTS" id="PR01594">
    <property type="entry name" value="SECBCHAPRONE"/>
</dbReference>
<dbReference type="RefSeq" id="WP_275821018.1">
    <property type="nucleotide sequence ID" value="NZ_JARHUD010000003.1"/>
</dbReference>
<sequence length="191" mass="20897">MSDQNSSAPTGAATGGADQTQAAQNQGSENKQEAPIVIHGQYVKDLSFESPRAPAVLASMRQSPQLDIQMHVNARPIQQEQQKRLYEVMLKIRASAKHEEKAAFMIELDYGALITLGSMIPEDRIEPVLLIDVATMIFPFARRIVADITREGGFPPVLINPVDFVSLYRQRKAQEQQAQAEATQGAPAGNA</sequence>
<dbReference type="PANTHER" id="PTHR36918">
    <property type="match status" value="1"/>
</dbReference>
<comment type="similarity">
    <text evidence="1 6">Belongs to the SecB family.</text>
</comment>
<evidence type="ECO:0000313" key="8">
    <source>
        <dbReference type="EMBL" id="MDF2095517.1"/>
    </source>
</evidence>
<protein>
    <recommendedName>
        <fullName evidence="6">Protein-export protein SecB</fullName>
    </recommendedName>
</protein>
<dbReference type="NCBIfam" id="NF004392">
    <property type="entry name" value="PRK05751.1-3"/>
    <property type="match status" value="1"/>
</dbReference>
<comment type="caution">
    <text evidence="8">The sequence shown here is derived from an EMBL/GenBank/DDBJ whole genome shotgun (WGS) entry which is preliminary data.</text>
</comment>
<dbReference type="InterPro" id="IPR003708">
    <property type="entry name" value="SecB"/>
</dbReference>
<evidence type="ECO:0000256" key="4">
    <source>
        <dbReference type="ARBA" id="ARBA00023010"/>
    </source>
</evidence>
<evidence type="ECO:0000256" key="3">
    <source>
        <dbReference type="ARBA" id="ARBA00022927"/>
    </source>
</evidence>
<keyword evidence="2 6" id="KW-0813">Transport</keyword>
<dbReference type="Proteomes" id="UP001215503">
    <property type="component" value="Unassembled WGS sequence"/>
</dbReference>
<feature type="region of interest" description="Disordered" evidence="7">
    <location>
        <begin position="1"/>
        <end position="34"/>
    </location>
</feature>
<keyword evidence="4 6" id="KW-0811">Translocation</keyword>
<dbReference type="SUPFAM" id="SSF54611">
    <property type="entry name" value="SecB-like"/>
    <property type="match status" value="1"/>
</dbReference>
<dbReference type="NCBIfam" id="TIGR00809">
    <property type="entry name" value="secB"/>
    <property type="match status" value="1"/>
</dbReference>
<keyword evidence="9" id="KW-1185">Reference proteome</keyword>
<gene>
    <name evidence="6 8" type="primary">secB</name>
    <name evidence="8" type="ORF">P2G67_05970</name>
</gene>
<comment type="function">
    <text evidence="6">One of the proteins required for the normal export of preproteins out of the cell cytoplasm. It is a molecular chaperone that binds to a subset of precursor proteins, maintaining them in a translocation-competent state. It also specifically binds to its receptor SecA.</text>
</comment>
<keyword evidence="5 6" id="KW-0143">Chaperone</keyword>
<evidence type="ECO:0000256" key="1">
    <source>
        <dbReference type="ARBA" id="ARBA00009990"/>
    </source>
</evidence>
<evidence type="ECO:0000313" key="9">
    <source>
        <dbReference type="Proteomes" id="UP001215503"/>
    </source>
</evidence>
<accession>A0ABT5YKW6</accession>
<dbReference type="Pfam" id="PF02556">
    <property type="entry name" value="SecB"/>
    <property type="match status" value="1"/>
</dbReference>